<feature type="transmembrane region" description="Helical" evidence="6">
    <location>
        <begin position="116"/>
        <end position="142"/>
    </location>
</feature>
<reference evidence="8 9" key="1">
    <citation type="submission" date="2018-06" db="EMBL/GenBank/DDBJ databases">
        <title>Phytoactinopolyspora halophila sp. nov., a novel halophilic actinomycete isolated from a saline soil in China.</title>
        <authorList>
            <person name="Tang S.-K."/>
        </authorList>
    </citation>
    <scope>NUCLEOTIDE SEQUENCE [LARGE SCALE GENOMIC DNA]</scope>
    <source>
        <strain evidence="8 9">YIM 96934</strain>
    </source>
</reference>
<feature type="transmembrane region" description="Helical" evidence="6">
    <location>
        <begin position="36"/>
        <end position="56"/>
    </location>
</feature>
<dbReference type="PIRSF" id="PIRSF006648">
    <property type="entry name" value="DrrB"/>
    <property type="match status" value="1"/>
</dbReference>
<dbReference type="InterPro" id="IPR047817">
    <property type="entry name" value="ABC2_TM_bact-type"/>
</dbReference>
<feature type="transmembrane region" description="Helical" evidence="6">
    <location>
        <begin position="154"/>
        <end position="177"/>
    </location>
</feature>
<evidence type="ECO:0000256" key="1">
    <source>
        <dbReference type="ARBA" id="ARBA00004141"/>
    </source>
</evidence>
<feature type="transmembrane region" description="Helical" evidence="6">
    <location>
        <begin position="241"/>
        <end position="260"/>
    </location>
</feature>
<keyword evidence="9" id="KW-1185">Reference proteome</keyword>
<feature type="domain" description="ABC transmembrane type-2" evidence="7">
    <location>
        <begin position="36"/>
        <end position="266"/>
    </location>
</feature>
<feature type="transmembrane region" description="Helical" evidence="6">
    <location>
        <begin position="184"/>
        <end position="204"/>
    </location>
</feature>
<dbReference type="EMBL" id="QMIG01000010">
    <property type="protein sequence ID" value="RAW14136.1"/>
    <property type="molecule type" value="Genomic_DNA"/>
</dbReference>
<dbReference type="InterPro" id="IPR013525">
    <property type="entry name" value="ABC2_TM"/>
</dbReference>
<evidence type="ECO:0000256" key="6">
    <source>
        <dbReference type="RuleBase" id="RU361157"/>
    </source>
</evidence>
<protein>
    <recommendedName>
        <fullName evidence="6">Transport permease protein</fullName>
    </recommendedName>
</protein>
<gene>
    <name evidence="8" type="ORF">DPM12_11720</name>
</gene>
<organism evidence="8 9">
    <name type="scientific">Phytoactinopolyspora halophila</name>
    <dbReference type="NCBI Taxonomy" id="1981511"/>
    <lineage>
        <taxon>Bacteria</taxon>
        <taxon>Bacillati</taxon>
        <taxon>Actinomycetota</taxon>
        <taxon>Actinomycetes</taxon>
        <taxon>Jiangellales</taxon>
        <taxon>Jiangellaceae</taxon>
        <taxon>Phytoactinopolyspora</taxon>
    </lineage>
</organism>
<evidence type="ECO:0000256" key="5">
    <source>
        <dbReference type="ARBA" id="ARBA00023251"/>
    </source>
</evidence>
<dbReference type="GO" id="GO:0043190">
    <property type="term" value="C:ATP-binding cassette (ABC) transporter complex"/>
    <property type="evidence" value="ECO:0007669"/>
    <property type="project" value="InterPro"/>
</dbReference>
<dbReference type="Pfam" id="PF01061">
    <property type="entry name" value="ABC2_membrane"/>
    <property type="match status" value="1"/>
</dbReference>
<name>A0A329QPP3_9ACTN</name>
<evidence type="ECO:0000259" key="7">
    <source>
        <dbReference type="PROSITE" id="PS51012"/>
    </source>
</evidence>
<proteinExistence type="inferred from homology"/>
<dbReference type="GO" id="GO:0140359">
    <property type="term" value="F:ABC-type transporter activity"/>
    <property type="evidence" value="ECO:0007669"/>
    <property type="project" value="InterPro"/>
</dbReference>
<keyword evidence="2 6" id="KW-0812">Transmembrane</keyword>
<sequence length="270" mass="29047">MSRTTSPTASRVTSRTIPHTFYLAGRSLRILRREPAYLAFTLAQPMVWLLLFSQLFERVADLPGFGDVSYITYLTPGVVVMTALMSANWAGTSFIEDMTRGVMDRNLTSPVSRGALINGILAYQSVITIVQSAIILGVAFLIGARYEGGAGGVLTVIAATVLLAIFFAALSCAMALTLRSQESLIGMSMFIALPLMFLSSALMAPELMPDWVGTAASFNPVNWAAVASREALLEGTDWEVIATRGGLLCAAALIMGWVATRAFRTYQRSA</sequence>
<evidence type="ECO:0000313" key="9">
    <source>
        <dbReference type="Proteomes" id="UP000250462"/>
    </source>
</evidence>
<evidence type="ECO:0000313" key="8">
    <source>
        <dbReference type="EMBL" id="RAW14136.1"/>
    </source>
</evidence>
<keyword evidence="6" id="KW-1003">Cell membrane</keyword>
<evidence type="ECO:0000256" key="3">
    <source>
        <dbReference type="ARBA" id="ARBA00022989"/>
    </source>
</evidence>
<dbReference type="InterPro" id="IPR051784">
    <property type="entry name" value="Nod_factor_ABC_transporter"/>
</dbReference>
<keyword evidence="4 6" id="KW-0472">Membrane</keyword>
<dbReference type="GO" id="GO:0046677">
    <property type="term" value="P:response to antibiotic"/>
    <property type="evidence" value="ECO:0007669"/>
    <property type="project" value="UniProtKB-KW"/>
</dbReference>
<dbReference type="AlphaFoldDB" id="A0A329QPP3"/>
<comment type="subcellular location">
    <subcellularLocation>
        <location evidence="6">Cell membrane</location>
        <topology evidence="6">Multi-pass membrane protein</topology>
    </subcellularLocation>
    <subcellularLocation>
        <location evidence="1">Membrane</location>
        <topology evidence="1">Multi-pass membrane protein</topology>
    </subcellularLocation>
</comment>
<feature type="transmembrane region" description="Helical" evidence="6">
    <location>
        <begin position="68"/>
        <end position="95"/>
    </location>
</feature>
<comment type="similarity">
    <text evidence="6">Belongs to the ABC-2 integral membrane protein family.</text>
</comment>
<accession>A0A329QPP3</accession>
<evidence type="ECO:0000256" key="4">
    <source>
        <dbReference type="ARBA" id="ARBA00023136"/>
    </source>
</evidence>
<comment type="caution">
    <text evidence="8">The sequence shown here is derived from an EMBL/GenBank/DDBJ whole genome shotgun (WGS) entry which is preliminary data.</text>
</comment>
<dbReference type="Proteomes" id="UP000250462">
    <property type="component" value="Unassembled WGS sequence"/>
</dbReference>
<dbReference type="PANTHER" id="PTHR43229">
    <property type="entry name" value="NODULATION PROTEIN J"/>
    <property type="match status" value="1"/>
</dbReference>
<keyword evidence="6" id="KW-0813">Transport</keyword>
<keyword evidence="3 6" id="KW-1133">Transmembrane helix</keyword>
<dbReference type="OrthoDB" id="9255971at2"/>
<dbReference type="PANTHER" id="PTHR43229:SF2">
    <property type="entry name" value="NODULATION PROTEIN J"/>
    <property type="match status" value="1"/>
</dbReference>
<keyword evidence="5" id="KW-0046">Antibiotic resistance</keyword>
<dbReference type="InterPro" id="IPR000412">
    <property type="entry name" value="ABC_2_transport"/>
</dbReference>
<dbReference type="PROSITE" id="PS51012">
    <property type="entry name" value="ABC_TM2"/>
    <property type="match status" value="1"/>
</dbReference>
<evidence type="ECO:0000256" key="2">
    <source>
        <dbReference type="ARBA" id="ARBA00022692"/>
    </source>
</evidence>